<dbReference type="OrthoDB" id="3219396at2759"/>
<gene>
    <name evidence="3" type="ORF">PRUPE_1G365500</name>
</gene>
<dbReference type="SUPFAM" id="SSF81383">
    <property type="entry name" value="F-box domain"/>
    <property type="match status" value="1"/>
</dbReference>
<evidence type="ECO:0000313" key="4">
    <source>
        <dbReference type="Proteomes" id="UP000006882"/>
    </source>
</evidence>
<dbReference type="SMR" id="A0A251R8Q7"/>
<name>A0A251R8Q7_PRUPE</name>
<dbReference type="STRING" id="3760.A0A251R8Q7"/>
<dbReference type="SMART" id="SM00256">
    <property type="entry name" value="FBOX"/>
    <property type="match status" value="1"/>
</dbReference>
<dbReference type="InterPro" id="IPR001810">
    <property type="entry name" value="F-box_dom"/>
</dbReference>
<keyword evidence="4" id="KW-1185">Reference proteome</keyword>
<dbReference type="PROSITE" id="PS50181">
    <property type="entry name" value="FBOX"/>
    <property type="match status" value="1"/>
</dbReference>
<dbReference type="CDD" id="cd09917">
    <property type="entry name" value="F-box_SF"/>
    <property type="match status" value="1"/>
</dbReference>
<dbReference type="GO" id="GO:0019005">
    <property type="term" value="C:SCF ubiquitin ligase complex"/>
    <property type="evidence" value="ECO:0000318"/>
    <property type="project" value="GO_Central"/>
</dbReference>
<feature type="compositionally biased region" description="Basic and acidic residues" evidence="1">
    <location>
        <begin position="1"/>
        <end position="11"/>
    </location>
</feature>
<feature type="compositionally biased region" description="Polar residues" evidence="1">
    <location>
        <begin position="12"/>
        <end position="29"/>
    </location>
</feature>
<dbReference type="Gramene" id="ONI32397">
    <property type="protein sequence ID" value="ONI32397"/>
    <property type="gene ID" value="PRUPE_1G365500"/>
</dbReference>
<protein>
    <recommendedName>
        <fullName evidence="2">F-box domain-containing protein</fullName>
    </recommendedName>
</protein>
<dbReference type="EMBL" id="CM007651">
    <property type="protein sequence ID" value="ONI32397.1"/>
    <property type="molecule type" value="Genomic_DNA"/>
</dbReference>
<accession>A0A251R8Q7</accession>
<organism evidence="3 4">
    <name type="scientific">Prunus persica</name>
    <name type="common">Peach</name>
    <name type="synonym">Amygdalus persica</name>
    <dbReference type="NCBI Taxonomy" id="3760"/>
    <lineage>
        <taxon>Eukaryota</taxon>
        <taxon>Viridiplantae</taxon>
        <taxon>Streptophyta</taxon>
        <taxon>Embryophyta</taxon>
        <taxon>Tracheophyta</taxon>
        <taxon>Spermatophyta</taxon>
        <taxon>Magnoliopsida</taxon>
        <taxon>eudicotyledons</taxon>
        <taxon>Gunneridae</taxon>
        <taxon>Pentapetalae</taxon>
        <taxon>rosids</taxon>
        <taxon>fabids</taxon>
        <taxon>Rosales</taxon>
        <taxon>Rosaceae</taxon>
        <taxon>Amygdaloideae</taxon>
        <taxon>Amygdaleae</taxon>
        <taxon>Prunus</taxon>
    </lineage>
</organism>
<proteinExistence type="predicted"/>
<feature type="region of interest" description="Disordered" evidence="1">
    <location>
        <begin position="1"/>
        <end position="29"/>
    </location>
</feature>
<sequence>MTTRWKEEKAESPQTLKSNAFSFQSPKQNKMSPLPVPEDVALQIASFLQVPDLCSLASCSRLWRELCGSDCIWESLVRDRWPSLELSDGSSSSSAIKKPMSMGWRCFYMELHNEKAARATSVVQFVETCSSSVSLEVGEYQKAMQDLHALQFGYQDVQMFLFKPELTVLVNLLGLHYCINWLGVPANCVLKALESRKISERQVCVKWWKLGIWSHGFRMRDELLSRRFTLIDVGLAKQEEVLAVLYRGAIHEVLRVQICVADPSSPSWSCQSAHRRG</sequence>
<feature type="domain" description="F-box" evidence="2">
    <location>
        <begin position="30"/>
        <end position="76"/>
    </location>
</feature>
<dbReference type="Gene3D" id="1.20.1280.50">
    <property type="match status" value="1"/>
</dbReference>
<evidence type="ECO:0000259" key="2">
    <source>
        <dbReference type="PROSITE" id="PS50181"/>
    </source>
</evidence>
<dbReference type="InterPro" id="IPR036047">
    <property type="entry name" value="F-box-like_dom_sf"/>
</dbReference>
<dbReference type="Pfam" id="PF12937">
    <property type="entry name" value="F-box-like"/>
    <property type="match status" value="1"/>
</dbReference>
<dbReference type="InterPro" id="IPR039588">
    <property type="entry name" value="FBXO4"/>
</dbReference>
<dbReference type="GO" id="GO:0031146">
    <property type="term" value="P:SCF-dependent proteasomal ubiquitin-dependent protein catabolic process"/>
    <property type="evidence" value="ECO:0000318"/>
    <property type="project" value="GO_Central"/>
</dbReference>
<dbReference type="PANTHER" id="PTHR16008:SF4">
    <property type="entry name" value="F-BOX ONLY PROTEIN 4"/>
    <property type="match status" value="1"/>
</dbReference>
<reference evidence="3 4" key="1">
    <citation type="journal article" date="2013" name="Nat. Genet.">
        <title>The high-quality draft genome of peach (Prunus persica) identifies unique patterns of genetic diversity, domestication and genome evolution.</title>
        <authorList>
            <consortium name="International Peach Genome Initiative"/>
            <person name="Verde I."/>
            <person name="Abbott A.G."/>
            <person name="Scalabrin S."/>
            <person name="Jung S."/>
            <person name="Shu S."/>
            <person name="Marroni F."/>
            <person name="Zhebentyayeva T."/>
            <person name="Dettori M.T."/>
            <person name="Grimwood J."/>
            <person name="Cattonaro F."/>
            <person name="Zuccolo A."/>
            <person name="Rossini L."/>
            <person name="Jenkins J."/>
            <person name="Vendramin E."/>
            <person name="Meisel L.A."/>
            <person name="Decroocq V."/>
            <person name="Sosinski B."/>
            <person name="Prochnik S."/>
            <person name="Mitros T."/>
            <person name="Policriti A."/>
            <person name="Cipriani G."/>
            <person name="Dondini L."/>
            <person name="Ficklin S."/>
            <person name="Goodstein D.M."/>
            <person name="Xuan P."/>
            <person name="Del Fabbro C."/>
            <person name="Aramini V."/>
            <person name="Copetti D."/>
            <person name="Gonzalez S."/>
            <person name="Horner D.S."/>
            <person name="Falchi R."/>
            <person name="Lucas S."/>
            <person name="Mica E."/>
            <person name="Maldonado J."/>
            <person name="Lazzari B."/>
            <person name="Bielenberg D."/>
            <person name="Pirona R."/>
            <person name="Miculan M."/>
            <person name="Barakat A."/>
            <person name="Testolin R."/>
            <person name="Stella A."/>
            <person name="Tartarini S."/>
            <person name="Tonutti P."/>
            <person name="Arus P."/>
            <person name="Orellana A."/>
            <person name="Wells C."/>
            <person name="Main D."/>
            <person name="Vizzotto G."/>
            <person name="Silva H."/>
            <person name="Salamini F."/>
            <person name="Schmutz J."/>
            <person name="Morgante M."/>
            <person name="Rokhsar D.S."/>
        </authorList>
    </citation>
    <scope>NUCLEOTIDE SEQUENCE [LARGE SCALE GENOMIC DNA]</scope>
    <source>
        <strain evidence="4">cv. Nemared</strain>
    </source>
</reference>
<dbReference type="Proteomes" id="UP000006882">
    <property type="component" value="Chromosome G1"/>
</dbReference>
<evidence type="ECO:0000313" key="3">
    <source>
        <dbReference type="EMBL" id="ONI32397.1"/>
    </source>
</evidence>
<dbReference type="GO" id="GO:0000209">
    <property type="term" value="P:protein polyubiquitination"/>
    <property type="evidence" value="ECO:0000318"/>
    <property type="project" value="GO_Central"/>
</dbReference>
<dbReference type="PANTHER" id="PTHR16008">
    <property type="entry name" value="F-BOX ONLY PROTEIN 4"/>
    <property type="match status" value="1"/>
</dbReference>
<evidence type="ECO:0000256" key="1">
    <source>
        <dbReference type="SAM" id="MobiDB-lite"/>
    </source>
</evidence>
<dbReference type="AlphaFoldDB" id="A0A251R8Q7"/>